<dbReference type="RefSeq" id="WP_149197230.1">
    <property type="nucleotide sequence ID" value="NZ_BSOV01000064.1"/>
</dbReference>
<gene>
    <name evidence="2" type="ORF">HUE56_18730</name>
</gene>
<dbReference type="AlphaFoldDB" id="A0A6N1AL44"/>
<evidence type="ECO:0000313" key="2">
    <source>
        <dbReference type="EMBL" id="QKS52421.1"/>
    </source>
</evidence>
<dbReference type="Pfam" id="PF03091">
    <property type="entry name" value="CutA1"/>
    <property type="match status" value="1"/>
</dbReference>
<evidence type="ECO:0000313" key="3">
    <source>
        <dbReference type="Proteomes" id="UP000509702"/>
    </source>
</evidence>
<dbReference type="SUPFAM" id="SSF54913">
    <property type="entry name" value="GlnB-like"/>
    <property type="match status" value="1"/>
</dbReference>
<evidence type="ECO:0000256" key="1">
    <source>
        <dbReference type="ARBA" id="ARBA00010169"/>
    </source>
</evidence>
<dbReference type="KEGG" id="aoz:HUE56_18730"/>
<dbReference type="OrthoDB" id="37622at2"/>
<dbReference type="GO" id="GO:0005507">
    <property type="term" value="F:copper ion binding"/>
    <property type="evidence" value="ECO:0007669"/>
    <property type="project" value="TreeGrafter"/>
</dbReference>
<comment type="similarity">
    <text evidence="1">Belongs to the CutA family.</text>
</comment>
<dbReference type="Gene3D" id="3.30.70.120">
    <property type="match status" value="1"/>
</dbReference>
<dbReference type="PANTHER" id="PTHR23419:SF8">
    <property type="entry name" value="FI09726P"/>
    <property type="match status" value="1"/>
</dbReference>
<reference evidence="2 3" key="1">
    <citation type="submission" date="2020-06" db="EMBL/GenBank/DDBJ databases">
        <title>Complete genome of Azosprillum oryzae KACC14407.</title>
        <authorList>
            <person name="Kim M."/>
            <person name="Park Y.-J."/>
            <person name="Shin J.-H."/>
        </authorList>
    </citation>
    <scope>NUCLEOTIDE SEQUENCE [LARGE SCALE GENOMIC DNA]</scope>
    <source>
        <strain evidence="2 3">KACC 14407</strain>
    </source>
</reference>
<dbReference type="PANTHER" id="PTHR23419">
    <property type="entry name" value="DIVALENT CATION TOLERANCE CUTA-RELATED"/>
    <property type="match status" value="1"/>
</dbReference>
<dbReference type="InterPro" id="IPR015867">
    <property type="entry name" value="N-reg_PII/ATP_PRibTrfase_C"/>
</dbReference>
<proteinExistence type="inferred from homology"/>
<dbReference type="EMBL" id="CP054619">
    <property type="protein sequence ID" value="QKS52421.1"/>
    <property type="molecule type" value="Genomic_DNA"/>
</dbReference>
<dbReference type="InterPro" id="IPR004323">
    <property type="entry name" value="Ion_tolerance_CutA"/>
</dbReference>
<dbReference type="Proteomes" id="UP000509702">
    <property type="component" value="Chromosome"/>
</dbReference>
<sequence length="118" mass="13024">MPETSPTARPETHDDDLVFAYITAGSKEEALRIGRSLVEERLAACANVLDGMTSVYRWNGAVEQADEAVLIAKTRSSLFDRLAARVRELHSYDTPCVVELALGRGNPGYLEWLRAETA</sequence>
<dbReference type="InterPro" id="IPR011322">
    <property type="entry name" value="N-reg_PII-like_a/b"/>
</dbReference>
<accession>A0A6N1AL44</accession>
<organism evidence="2 3">
    <name type="scientific">Azospirillum oryzae</name>
    <dbReference type="NCBI Taxonomy" id="286727"/>
    <lineage>
        <taxon>Bacteria</taxon>
        <taxon>Pseudomonadati</taxon>
        <taxon>Pseudomonadota</taxon>
        <taxon>Alphaproteobacteria</taxon>
        <taxon>Rhodospirillales</taxon>
        <taxon>Azospirillaceae</taxon>
        <taxon>Azospirillum</taxon>
    </lineage>
</organism>
<keyword evidence="3" id="KW-1185">Reference proteome</keyword>
<name>A0A6N1AL44_9PROT</name>
<dbReference type="GO" id="GO:0010038">
    <property type="term" value="P:response to metal ion"/>
    <property type="evidence" value="ECO:0007669"/>
    <property type="project" value="InterPro"/>
</dbReference>
<protein>
    <submittedName>
        <fullName evidence="2">Divalent-cation tolerance protein CutA</fullName>
    </submittedName>
</protein>